<dbReference type="GO" id="GO:0004553">
    <property type="term" value="F:hydrolase activity, hydrolyzing O-glycosyl compounds"/>
    <property type="evidence" value="ECO:0007669"/>
    <property type="project" value="InterPro"/>
</dbReference>
<dbReference type="InterPro" id="IPR010611">
    <property type="entry name" value="3D_dom"/>
</dbReference>
<dbReference type="InterPro" id="IPR051933">
    <property type="entry name" value="Resuscitation_pf_RpfB"/>
</dbReference>
<dbReference type="CDD" id="cd14667">
    <property type="entry name" value="3D_containing_proteins"/>
    <property type="match status" value="1"/>
</dbReference>
<keyword evidence="1 4" id="KW-0732">Signal</keyword>
<reference evidence="6" key="1">
    <citation type="submission" date="2017-11" db="EMBL/GenBank/DDBJ databases">
        <title>Three new genomes from thermophilic consortium.</title>
        <authorList>
            <person name="Quaggio R."/>
            <person name="Amgarten D."/>
            <person name="Setubal J.C."/>
        </authorList>
    </citation>
    <scope>NUCLEOTIDE SEQUENCE</scope>
    <source>
        <strain evidence="6">ZCTH01-B2</strain>
    </source>
</reference>
<dbReference type="AlphaFoldDB" id="A0A953I7M0"/>
<feature type="compositionally biased region" description="Low complexity" evidence="3">
    <location>
        <begin position="80"/>
        <end position="90"/>
    </location>
</feature>
<feature type="compositionally biased region" description="Acidic residues" evidence="3">
    <location>
        <begin position="91"/>
        <end position="107"/>
    </location>
</feature>
<feature type="compositionally biased region" description="Low complexity" evidence="3">
    <location>
        <begin position="25"/>
        <end position="70"/>
    </location>
</feature>
<sequence>MKEEVMSRRWMTAVATALLVISSAAPAAAAAAEPAPVVDSAPQPDSQQTPSSPADATGPEAPADAPALPDEAADDDADPEAGAAPGSLTDPDPEAEPETEPETEPDTEPALFADLPQDHWAYPEVERLVAAGVIHGDPAGRFRPDAPISRAEFLKMLLTARRLDPAGKCAGLFADAQCWTWYAPYVELAYRLAIVEPKTDMLDDEPDYFDPEGAITRQEVVSALIRATGKRWTAQTMHWREASEILGRYADGADVMEPYRKPMALALSQGLVQGFGDGTLRPWHPVTRAEAAALVGRVLLDATDLPTVSLDGHEVVYVDALDMRTTMYTAGESGVGTRTATGVTVRPGAVAVDPAVIPLGTLLFVEGYGYAVAVDTGGAVKGNAIDLFDWVSHREALLFGIQTRRVWVLP</sequence>
<dbReference type="SUPFAM" id="SSF50685">
    <property type="entry name" value="Barwin-like endoglucanases"/>
    <property type="match status" value="1"/>
</dbReference>
<evidence type="ECO:0000313" key="6">
    <source>
        <dbReference type="EMBL" id="MBY6275953.1"/>
    </source>
</evidence>
<feature type="region of interest" description="Disordered" evidence="3">
    <location>
        <begin position="25"/>
        <end position="110"/>
    </location>
</feature>
<evidence type="ECO:0000256" key="1">
    <source>
        <dbReference type="ARBA" id="ARBA00022729"/>
    </source>
</evidence>
<evidence type="ECO:0000256" key="4">
    <source>
        <dbReference type="SAM" id="SignalP"/>
    </source>
</evidence>
<dbReference type="GO" id="GO:0019867">
    <property type="term" value="C:outer membrane"/>
    <property type="evidence" value="ECO:0007669"/>
    <property type="project" value="InterPro"/>
</dbReference>
<evidence type="ECO:0000259" key="5">
    <source>
        <dbReference type="PROSITE" id="PS51272"/>
    </source>
</evidence>
<dbReference type="InterPro" id="IPR059180">
    <property type="entry name" value="3D_YorM"/>
</dbReference>
<dbReference type="Pfam" id="PF06725">
    <property type="entry name" value="3D"/>
    <property type="match status" value="1"/>
</dbReference>
<proteinExistence type="predicted"/>
<dbReference type="PANTHER" id="PTHR39160:SF4">
    <property type="entry name" value="RESUSCITATION-PROMOTING FACTOR RPFB"/>
    <property type="match status" value="1"/>
</dbReference>
<accession>A0A953I7M0</accession>
<dbReference type="PANTHER" id="PTHR39160">
    <property type="entry name" value="CELL WALL-BINDING PROTEIN YOCH"/>
    <property type="match status" value="1"/>
</dbReference>
<evidence type="ECO:0000256" key="3">
    <source>
        <dbReference type="SAM" id="MobiDB-lite"/>
    </source>
</evidence>
<keyword evidence="2" id="KW-0677">Repeat</keyword>
<dbReference type="PROSITE" id="PS51272">
    <property type="entry name" value="SLH"/>
    <property type="match status" value="3"/>
</dbReference>
<dbReference type="EMBL" id="PIUK01000049">
    <property type="protein sequence ID" value="MBY6275953.1"/>
    <property type="molecule type" value="Genomic_DNA"/>
</dbReference>
<name>A0A953I7M0_SYMTR</name>
<feature type="domain" description="SLH" evidence="5">
    <location>
        <begin position="173"/>
        <end position="238"/>
    </location>
</feature>
<gene>
    <name evidence="6" type="ORF">CWE10_06960</name>
</gene>
<comment type="caution">
    <text evidence="6">The sequence shown here is derived from an EMBL/GenBank/DDBJ whole genome shotgun (WGS) entry which is preliminary data.</text>
</comment>
<feature type="chain" id="PRO_5038757931" description="SLH domain-containing protein" evidence="4">
    <location>
        <begin position="28"/>
        <end position="410"/>
    </location>
</feature>
<dbReference type="InterPro" id="IPR036908">
    <property type="entry name" value="RlpA-like_sf"/>
</dbReference>
<dbReference type="GO" id="GO:0009254">
    <property type="term" value="P:peptidoglycan turnover"/>
    <property type="evidence" value="ECO:0007669"/>
    <property type="project" value="InterPro"/>
</dbReference>
<dbReference type="Pfam" id="PF00395">
    <property type="entry name" value="SLH"/>
    <property type="match status" value="3"/>
</dbReference>
<evidence type="ECO:0000256" key="2">
    <source>
        <dbReference type="ARBA" id="ARBA00022737"/>
    </source>
</evidence>
<feature type="domain" description="SLH" evidence="5">
    <location>
        <begin position="246"/>
        <end position="309"/>
    </location>
</feature>
<evidence type="ECO:0000313" key="7">
    <source>
        <dbReference type="Proteomes" id="UP000732377"/>
    </source>
</evidence>
<feature type="signal peptide" evidence="4">
    <location>
        <begin position="1"/>
        <end position="27"/>
    </location>
</feature>
<organism evidence="6 7">
    <name type="scientific">Symbiobacterium thermophilum</name>
    <dbReference type="NCBI Taxonomy" id="2734"/>
    <lineage>
        <taxon>Bacteria</taxon>
        <taxon>Bacillati</taxon>
        <taxon>Bacillota</taxon>
        <taxon>Clostridia</taxon>
        <taxon>Eubacteriales</taxon>
        <taxon>Symbiobacteriaceae</taxon>
        <taxon>Symbiobacterium</taxon>
    </lineage>
</organism>
<dbReference type="InterPro" id="IPR001119">
    <property type="entry name" value="SLH_dom"/>
</dbReference>
<protein>
    <recommendedName>
        <fullName evidence="5">SLH domain-containing protein</fullName>
    </recommendedName>
</protein>
<dbReference type="Gene3D" id="2.40.40.10">
    <property type="entry name" value="RlpA-like domain"/>
    <property type="match status" value="1"/>
</dbReference>
<dbReference type="Proteomes" id="UP000732377">
    <property type="component" value="Unassembled WGS sequence"/>
</dbReference>
<feature type="domain" description="SLH" evidence="5">
    <location>
        <begin position="108"/>
        <end position="171"/>
    </location>
</feature>